<dbReference type="Pfam" id="PF12706">
    <property type="entry name" value="Lactamase_B_2"/>
    <property type="match status" value="1"/>
</dbReference>
<evidence type="ECO:0000256" key="12">
    <source>
        <dbReference type="PIRSR" id="PIRSR004803-3"/>
    </source>
</evidence>
<dbReference type="EMBL" id="FMZF01000003">
    <property type="protein sequence ID" value="SDC82124.1"/>
    <property type="molecule type" value="Genomic_DNA"/>
</dbReference>
<dbReference type="InterPro" id="IPR001587">
    <property type="entry name" value="RNase_J_CS"/>
</dbReference>
<keyword evidence="9" id="KW-0698">rRNA processing</keyword>
<gene>
    <name evidence="9" type="primary">rnj</name>
    <name evidence="15" type="ORF">SAMN05660690_2700</name>
</gene>
<feature type="compositionally biased region" description="Polar residues" evidence="13">
    <location>
        <begin position="1"/>
        <end position="11"/>
    </location>
</feature>
<dbReference type="GO" id="GO:0005737">
    <property type="term" value="C:cytoplasm"/>
    <property type="evidence" value="ECO:0007669"/>
    <property type="project" value="UniProtKB-SubCell"/>
</dbReference>
<feature type="binding site" evidence="12">
    <location>
        <position position="94"/>
    </location>
    <ligand>
        <name>Zn(2+)</name>
        <dbReference type="ChEBI" id="CHEBI:29105"/>
        <label>1</label>
        <note>catalytic</note>
    </ligand>
</feature>
<dbReference type="PIRSF" id="PIRSF004803">
    <property type="entry name" value="RnjA"/>
    <property type="match status" value="1"/>
</dbReference>
<reference evidence="16" key="1">
    <citation type="submission" date="2016-10" db="EMBL/GenBank/DDBJ databases">
        <authorList>
            <person name="Varghese N."/>
            <person name="Submissions S."/>
        </authorList>
    </citation>
    <scope>NUCLEOTIDE SEQUENCE [LARGE SCALE GENOMIC DNA]</scope>
    <source>
        <strain evidence="16">DSM 45421</strain>
    </source>
</reference>
<dbReference type="OrthoDB" id="9770211at2"/>
<dbReference type="GO" id="GO:0008270">
    <property type="term" value="F:zinc ion binding"/>
    <property type="evidence" value="ECO:0007669"/>
    <property type="project" value="InterPro"/>
</dbReference>
<dbReference type="GO" id="GO:0003723">
    <property type="term" value="F:RNA binding"/>
    <property type="evidence" value="ECO:0007669"/>
    <property type="project" value="UniProtKB-UniRule"/>
</dbReference>
<dbReference type="InterPro" id="IPR030854">
    <property type="entry name" value="RNase_J_bac"/>
</dbReference>
<comment type="subunit">
    <text evidence="9">Homodimer, may be a subunit of the RNA degradosome.</text>
</comment>
<dbReference type="Gene3D" id="3.10.20.580">
    <property type="match status" value="1"/>
</dbReference>
<keyword evidence="1 9" id="KW-0963">Cytoplasm</keyword>
<feature type="binding site" evidence="12">
    <location>
        <position position="69"/>
    </location>
    <ligand>
        <name>Ca(2+)</name>
        <dbReference type="ChEBI" id="CHEBI:29108"/>
    </ligand>
</feature>
<name>A0A1G6PR41_9ACTN</name>
<evidence type="ECO:0000313" key="16">
    <source>
        <dbReference type="Proteomes" id="UP000199416"/>
    </source>
</evidence>
<evidence type="ECO:0000256" key="8">
    <source>
        <dbReference type="ARBA" id="ARBA00022884"/>
    </source>
</evidence>
<keyword evidence="12" id="KW-0106">Calcium</keyword>
<dbReference type="AlphaFoldDB" id="A0A1G6PR41"/>
<proteinExistence type="inferred from homology"/>
<dbReference type="InterPro" id="IPR036866">
    <property type="entry name" value="RibonucZ/Hydroxyglut_hydro"/>
</dbReference>
<feature type="binding site" evidence="9 11">
    <location>
        <begin position="382"/>
        <end position="386"/>
    </location>
    <ligand>
        <name>substrate</name>
    </ligand>
</feature>
<evidence type="ECO:0000256" key="3">
    <source>
        <dbReference type="ARBA" id="ARBA00022723"/>
    </source>
</evidence>
<evidence type="ECO:0000259" key="14">
    <source>
        <dbReference type="SMART" id="SM00849"/>
    </source>
</evidence>
<comment type="cofactor">
    <cofactor evidence="12">
        <name>Ca(2+)</name>
        <dbReference type="ChEBI" id="CHEBI:29108"/>
    </cofactor>
    <text evidence="12">Binds 1 Ca(2+) cation per subunit. Seen in 1 crystal structure, it is not clear if it is physiologically important.</text>
</comment>
<dbReference type="InterPro" id="IPR055132">
    <property type="entry name" value="RNase_J_b_CASP"/>
</dbReference>
<feature type="domain" description="Metallo-beta-lactamase" evidence="14">
    <location>
        <begin position="39"/>
        <end position="233"/>
    </location>
</feature>
<keyword evidence="8 9" id="KW-0694">RNA-binding</keyword>
<dbReference type="Pfam" id="PF22505">
    <property type="entry name" value="RNase_J_b_CASP"/>
    <property type="match status" value="1"/>
</dbReference>
<feature type="binding site" evidence="12">
    <location>
        <position position="67"/>
    </location>
    <ligand>
        <name>Ca(2+)</name>
        <dbReference type="ChEBI" id="CHEBI:29108"/>
    </ligand>
</feature>
<organism evidence="15 16">
    <name type="scientific">Geodermatophilus telluris</name>
    <dbReference type="NCBI Taxonomy" id="1190417"/>
    <lineage>
        <taxon>Bacteria</taxon>
        <taxon>Bacillati</taxon>
        <taxon>Actinomycetota</taxon>
        <taxon>Actinomycetes</taxon>
        <taxon>Geodermatophilales</taxon>
        <taxon>Geodermatophilaceae</taxon>
        <taxon>Geodermatophilus</taxon>
    </lineage>
</organism>
<evidence type="ECO:0000256" key="1">
    <source>
        <dbReference type="ARBA" id="ARBA00022490"/>
    </source>
</evidence>
<dbReference type="Pfam" id="PF07521">
    <property type="entry name" value="RMMBL"/>
    <property type="match status" value="1"/>
</dbReference>
<evidence type="ECO:0000256" key="11">
    <source>
        <dbReference type="PIRSR" id="PIRSR004803-2"/>
    </source>
</evidence>
<feature type="binding site" evidence="12">
    <location>
        <position position="96"/>
    </location>
    <ligand>
        <name>Zn(2+)</name>
        <dbReference type="ChEBI" id="CHEBI:29105"/>
        <label>1</label>
        <note>catalytic</note>
    </ligand>
</feature>
<keyword evidence="16" id="KW-1185">Reference proteome</keyword>
<dbReference type="CDD" id="cd07714">
    <property type="entry name" value="RNaseJ_MBL-fold"/>
    <property type="match status" value="1"/>
</dbReference>
<dbReference type="GO" id="GO:0006364">
    <property type="term" value="P:rRNA processing"/>
    <property type="evidence" value="ECO:0007669"/>
    <property type="project" value="UniProtKB-UniRule"/>
</dbReference>
<keyword evidence="6 12" id="KW-0862">Zinc</keyword>
<accession>A0A1G6PR41</accession>
<evidence type="ECO:0000256" key="5">
    <source>
        <dbReference type="ARBA" id="ARBA00022801"/>
    </source>
</evidence>
<keyword evidence="5 9" id="KW-0378">Hydrolase</keyword>
<feature type="binding site" evidence="12">
    <location>
        <position position="461"/>
    </location>
    <ligand>
        <name>Ca(2+)</name>
        <dbReference type="ChEBI" id="CHEBI:29108"/>
    </ligand>
</feature>
<evidence type="ECO:0000256" key="9">
    <source>
        <dbReference type="HAMAP-Rule" id="MF_01491"/>
    </source>
</evidence>
<feature type="active site" description="Proton donor" evidence="10">
    <location>
        <position position="213"/>
    </location>
</feature>
<dbReference type="Proteomes" id="UP000199416">
    <property type="component" value="Unassembled WGS sequence"/>
</dbReference>
<feature type="binding site" evidence="12">
    <location>
        <position position="408"/>
    </location>
    <ligand>
        <name>Zn(2+)</name>
        <dbReference type="ChEBI" id="CHEBI:29105"/>
        <label>1</label>
        <note>catalytic</note>
    </ligand>
</feature>
<feature type="binding site" evidence="12">
    <location>
        <position position="97"/>
    </location>
    <ligand>
        <name>Zn(2+)</name>
        <dbReference type="ChEBI" id="CHEBI:29105"/>
        <label>1</label>
        <note>catalytic</note>
    </ligand>
</feature>
<dbReference type="SMART" id="SM00849">
    <property type="entry name" value="Lactamase_B"/>
    <property type="match status" value="1"/>
</dbReference>
<comment type="similarity">
    <text evidence="9">Belongs to the metallo-beta-lactamase superfamily. RNA-metabolizing metallo-beta-lactamase-like family. Bacterial RNase J subfamily.</text>
</comment>
<evidence type="ECO:0000256" key="10">
    <source>
        <dbReference type="PIRSR" id="PIRSR004803-1"/>
    </source>
</evidence>
<dbReference type="GO" id="GO:0004534">
    <property type="term" value="F:5'-3' RNA exonuclease activity"/>
    <property type="evidence" value="ECO:0007669"/>
    <property type="project" value="UniProtKB-UniRule"/>
</dbReference>
<feature type="binding site" evidence="12">
    <location>
        <position position="181"/>
    </location>
    <ligand>
        <name>Zn(2+)</name>
        <dbReference type="ChEBI" id="CHEBI:29105"/>
        <label>1</label>
        <note>catalytic</note>
    </ligand>
</feature>
<keyword evidence="2 9" id="KW-0540">Nuclease</keyword>
<keyword evidence="4 9" id="KW-0255">Endonuclease</keyword>
<feature type="binding site" evidence="12">
    <location>
        <position position="92"/>
    </location>
    <ligand>
        <name>Zn(2+)</name>
        <dbReference type="ChEBI" id="CHEBI:29105"/>
        <label>1</label>
        <note>catalytic</note>
    </ligand>
</feature>
<comment type="function">
    <text evidence="9">An RNase that has 5'-3' exonuclease and possibly endonuclease activity. Involved in maturation of rRNA and in some organisms also mRNA maturation and/or decay.</text>
</comment>
<dbReference type="PANTHER" id="PTHR43694:SF1">
    <property type="entry name" value="RIBONUCLEASE J"/>
    <property type="match status" value="1"/>
</dbReference>
<comment type="subcellular location">
    <subcellularLocation>
        <location evidence="9">Cytoplasm</location>
    </subcellularLocation>
</comment>
<dbReference type="RefSeq" id="WP_091366360.1">
    <property type="nucleotide sequence ID" value="NZ_FMZF01000003.1"/>
</dbReference>
<dbReference type="InterPro" id="IPR041636">
    <property type="entry name" value="RNase_J_C"/>
</dbReference>
<comment type="cofactor">
    <cofactor evidence="12">
        <name>Zn(2+)</name>
        <dbReference type="ChEBI" id="CHEBI:29105"/>
    </cofactor>
    <text evidence="12">Binds 2 Zn(2+) ions per subunit. It is not clear if Zn(2+) or Mg(2+) is physiologically important.</text>
</comment>
<dbReference type="SUPFAM" id="SSF56281">
    <property type="entry name" value="Metallo-hydrolase/oxidoreductase"/>
    <property type="match status" value="1"/>
</dbReference>
<dbReference type="InterPro" id="IPR004613">
    <property type="entry name" value="RNase_J"/>
</dbReference>
<dbReference type="GO" id="GO:0004521">
    <property type="term" value="F:RNA endonuclease activity"/>
    <property type="evidence" value="ECO:0007669"/>
    <property type="project" value="UniProtKB-UniRule"/>
</dbReference>
<dbReference type="InterPro" id="IPR042173">
    <property type="entry name" value="RNase_J_2"/>
</dbReference>
<feature type="binding site" evidence="11">
    <location>
        <begin position="250"/>
        <end position="252"/>
    </location>
    <ligand>
        <name>substrate</name>
    </ligand>
</feature>
<dbReference type="Gene3D" id="3.60.15.10">
    <property type="entry name" value="Ribonuclease Z/Hydroxyacylglutathione hydrolase-like"/>
    <property type="match status" value="1"/>
</dbReference>
<dbReference type="NCBIfam" id="TIGR00649">
    <property type="entry name" value="MG423"/>
    <property type="match status" value="1"/>
</dbReference>
<evidence type="ECO:0000256" key="2">
    <source>
        <dbReference type="ARBA" id="ARBA00022722"/>
    </source>
</evidence>
<dbReference type="InterPro" id="IPR011108">
    <property type="entry name" value="RMMBL"/>
</dbReference>
<keyword evidence="7 9" id="KW-0269">Exonuclease</keyword>
<sequence>MTVSSAGQATQPHLDLQAPPPLPAGGLRVMALGGLGEIGRNMAVLEFDGKLLVIDCGVLFPEAEQPGVDLILPDFGVIEHRLDDVAAVVLTHGHEDHIGAIPYLLRLRGDIPLVGSRFTLALVAAKLREHRLDPVLVEVAAGDDHVAGPFHCEFISVNHSIPDALAVAVHTPAGVLVHTGDFKMDQLPLDGVLTDLGAFARLGLEGIDLLLADSTNAEVPGFVVPERAIGPVLEDVFRRATQRLIVSSFASHVHRIQQVLDAAETHGRKVAFVGRSMVRNMGVARDHGLLRVAPGLMVSLDEATSMPPEQVVLVSTGSQGEPLSALGRMARGEHHQVTIEAGDTIVLASSLVPGNETAVYKVINGLARLGATVVHKETAMVHVSGHAPAGELRTLLNVAKPRYLMPVHGEWRHLRAHAALAEQTGMAADRVLLAEDGVVVDLVDGKAAITGSVPVGNVYVDGLNVGDVGEESLQERRILGDEGFVALTVVVEPSTGTIVRPVHLSTRGFSDDPTAFDEVLRLVEDNLKRELSDGQTDAHRLSQVIRRTVGKWVSDTHRRRPMIIPTVLEV</sequence>
<keyword evidence="3 12" id="KW-0479">Metal-binding</keyword>
<evidence type="ECO:0000256" key="13">
    <source>
        <dbReference type="SAM" id="MobiDB-lite"/>
    </source>
</evidence>
<dbReference type="PANTHER" id="PTHR43694">
    <property type="entry name" value="RIBONUCLEASE J"/>
    <property type="match status" value="1"/>
</dbReference>
<dbReference type="EC" id="3.1.-.-" evidence="9"/>
<feature type="region of interest" description="Disordered" evidence="13">
    <location>
        <begin position="1"/>
        <end position="20"/>
    </location>
</feature>
<dbReference type="HAMAP" id="MF_01491">
    <property type="entry name" value="RNase_J_bact"/>
    <property type="match status" value="1"/>
</dbReference>
<feature type="active site" description="Proton acceptor" evidence="10">
    <location>
        <position position="386"/>
    </location>
</feature>
<evidence type="ECO:0000256" key="7">
    <source>
        <dbReference type="ARBA" id="ARBA00022839"/>
    </source>
</evidence>
<feature type="binding site" evidence="12">
    <location>
        <position position="159"/>
    </location>
    <ligand>
        <name>Zn(2+)</name>
        <dbReference type="ChEBI" id="CHEBI:29105"/>
        <label>1</label>
        <note>catalytic</note>
    </ligand>
</feature>
<evidence type="ECO:0000256" key="4">
    <source>
        <dbReference type="ARBA" id="ARBA00022759"/>
    </source>
</evidence>
<dbReference type="Gene3D" id="3.40.50.10710">
    <property type="entry name" value="Metallo-hydrolase/oxidoreductase"/>
    <property type="match status" value="1"/>
</dbReference>
<dbReference type="InterPro" id="IPR001279">
    <property type="entry name" value="Metallo-B-lactamas"/>
</dbReference>
<dbReference type="STRING" id="1190417.SAMN05660690_2700"/>
<protein>
    <recommendedName>
        <fullName evidence="9">Ribonuclease J</fullName>
        <shortName evidence="9">RNase J</shortName>
        <ecNumber evidence="9">3.1.-.-</ecNumber>
    </recommendedName>
</protein>
<evidence type="ECO:0000256" key="6">
    <source>
        <dbReference type="ARBA" id="ARBA00022833"/>
    </source>
</evidence>
<dbReference type="Pfam" id="PF17770">
    <property type="entry name" value="RNase_J_C"/>
    <property type="match status" value="1"/>
</dbReference>
<evidence type="ECO:0000313" key="15">
    <source>
        <dbReference type="EMBL" id="SDC82124.1"/>
    </source>
</evidence>
<dbReference type="PROSITE" id="PS01292">
    <property type="entry name" value="UPF0036"/>
    <property type="match status" value="1"/>
</dbReference>